<evidence type="ECO:0000313" key="2">
    <source>
        <dbReference type="EMBL" id="MDW9251543.1"/>
    </source>
</evidence>
<gene>
    <name evidence="2" type="ORF">C7S16_6105</name>
</gene>
<comment type="caution">
    <text evidence="2">The sequence shown here is derived from an EMBL/GenBank/DDBJ whole genome shotgun (WGS) entry which is preliminary data.</text>
</comment>
<dbReference type="Proteomes" id="UP001272137">
    <property type="component" value="Unassembled WGS sequence"/>
</dbReference>
<evidence type="ECO:0000256" key="1">
    <source>
        <dbReference type="SAM" id="MobiDB-lite"/>
    </source>
</evidence>
<sequence>MDNASPAFGRRGTCAKSRRGIRRLPAAGIGGDRQGIGTLTRAATMRVRSKDESRGARSIAGRCPPRIVRSVTDRQSA</sequence>
<feature type="region of interest" description="Disordered" evidence="1">
    <location>
        <begin position="43"/>
        <end position="62"/>
    </location>
</feature>
<protein>
    <submittedName>
        <fullName evidence="2">Uncharacterized protein</fullName>
    </submittedName>
</protein>
<organism evidence="2 3">
    <name type="scientific">Burkholderia thailandensis</name>
    <dbReference type="NCBI Taxonomy" id="57975"/>
    <lineage>
        <taxon>Bacteria</taxon>
        <taxon>Pseudomonadati</taxon>
        <taxon>Pseudomonadota</taxon>
        <taxon>Betaproteobacteria</taxon>
        <taxon>Burkholderiales</taxon>
        <taxon>Burkholderiaceae</taxon>
        <taxon>Burkholderia</taxon>
        <taxon>pseudomallei group</taxon>
    </lineage>
</organism>
<dbReference type="EMBL" id="QXCT01000001">
    <property type="protein sequence ID" value="MDW9251543.1"/>
    <property type="molecule type" value="Genomic_DNA"/>
</dbReference>
<name>A0AAW9CKX7_BURTH</name>
<accession>A0AAW9CKX7</accession>
<reference evidence="2" key="1">
    <citation type="submission" date="2018-08" db="EMBL/GenBank/DDBJ databases">
        <title>Identification of Burkholderia cepacia strains that express a Burkholderia pseudomallei-like capsular polysaccharide.</title>
        <authorList>
            <person name="Burtnick M.N."/>
            <person name="Vongsouvath M."/>
            <person name="Newton P."/>
            <person name="Wuthiekanun V."/>
            <person name="Limmathurotsakul D."/>
            <person name="Brett P.J."/>
            <person name="Chantratita N."/>
            <person name="Dance D.A."/>
        </authorList>
    </citation>
    <scope>NUCLEOTIDE SEQUENCE</scope>
    <source>
        <strain evidence="2">SBXCC001</strain>
    </source>
</reference>
<proteinExistence type="predicted"/>
<evidence type="ECO:0000313" key="3">
    <source>
        <dbReference type="Proteomes" id="UP001272137"/>
    </source>
</evidence>
<feature type="region of interest" description="Disordered" evidence="1">
    <location>
        <begin position="1"/>
        <end position="29"/>
    </location>
</feature>
<dbReference type="AlphaFoldDB" id="A0AAW9CKX7"/>